<feature type="region of interest" description="Disordered" evidence="3">
    <location>
        <begin position="118"/>
        <end position="190"/>
    </location>
</feature>
<feature type="region of interest" description="Disordered" evidence="3">
    <location>
        <begin position="984"/>
        <end position="1089"/>
    </location>
</feature>
<feature type="compositionally biased region" description="Polar residues" evidence="3">
    <location>
        <begin position="1320"/>
        <end position="1343"/>
    </location>
</feature>
<evidence type="ECO:0000256" key="2">
    <source>
        <dbReference type="PROSITE-ProRule" id="PRU00168"/>
    </source>
</evidence>
<dbReference type="InterPro" id="IPR008937">
    <property type="entry name" value="Ras-like_GEF"/>
</dbReference>
<gene>
    <name evidence="6" type="ORF">BD410DRAFT_783010</name>
</gene>
<dbReference type="GO" id="GO:0005886">
    <property type="term" value="C:plasma membrane"/>
    <property type="evidence" value="ECO:0007669"/>
    <property type="project" value="TreeGrafter"/>
</dbReference>
<evidence type="ECO:0000313" key="6">
    <source>
        <dbReference type="EMBL" id="TDL26913.1"/>
    </source>
</evidence>
<feature type="region of interest" description="Disordered" evidence="3">
    <location>
        <begin position="236"/>
        <end position="276"/>
    </location>
</feature>
<dbReference type="InterPro" id="IPR023578">
    <property type="entry name" value="Ras_GEF_dom_sf"/>
</dbReference>
<dbReference type="Gene3D" id="1.10.840.10">
    <property type="entry name" value="Ras guanine-nucleotide exchange factors catalytic domain"/>
    <property type="match status" value="1"/>
</dbReference>
<dbReference type="SMART" id="SM00229">
    <property type="entry name" value="RasGEFN"/>
    <property type="match status" value="1"/>
</dbReference>
<feature type="region of interest" description="Disordered" evidence="3">
    <location>
        <begin position="604"/>
        <end position="630"/>
    </location>
</feature>
<proteinExistence type="predicted"/>
<dbReference type="InterPro" id="IPR000651">
    <property type="entry name" value="Ras-like_Gua-exchang_fac_N"/>
</dbReference>
<feature type="compositionally biased region" description="Acidic residues" evidence="3">
    <location>
        <begin position="999"/>
        <end position="1011"/>
    </location>
</feature>
<dbReference type="Gene3D" id="1.20.870.10">
    <property type="entry name" value="Son of sevenless (SoS) protein Chain: S domain 1"/>
    <property type="match status" value="1"/>
</dbReference>
<organism evidence="6 7">
    <name type="scientific">Rickenella mellea</name>
    <dbReference type="NCBI Taxonomy" id="50990"/>
    <lineage>
        <taxon>Eukaryota</taxon>
        <taxon>Fungi</taxon>
        <taxon>Dikarya</taxon>
        <taxon>Basidiomycota</taxon>
        <taxon>Agaricomycotina</taxon>
        <taxon>Agaricomycetes</taxon>
        <taxon>Hymenochaetales</taxon>
        <taxon>Rickenellaceae</taxon>
        <taxon>Rickenella</taxon>
    </lineage>
</organism>
<feature type="compositionally biased region" description="Basic and acidic residues" evidence="3">
    <location>
        <begin position="988"/>
        <end position="998"/>
    </location>
</feature>
<feature type="compositionally biased region" description="Low complexity" evidence="3">
    <location>
        <begin position="245"/>
        <end position="256"/>
    </location>
</feature>
<evidence type="ECO:0000256" key="1">
    <source>
        <dbReference type="ARBA" id="ARBA00022658"/>
    </source>
</evidence>
<sequence>MDFGSSRSSVSPPQSKRRSRMSINGFLAPSVFRNGITPGSTSPPASSQAFPLLQPPVPSSSQGYVQTTIHRSPDGGRSPPPRKLRKTRSIPDMYGGIAEATVGRPPPIIAGRVHSHSVTGADMPHWPRQQPASPEETSRSRGDMFSEVMGWNESSASSHRTRSTSVSVSSPLEEEGPEVPPDGTPIPSKEFIEHPFGRGVSFDSPHRNSAVFLPLVIREMQSFESGLTARAESYLQPLTDKDKPSASSSSASSIIARPMSPDPNAKPPKSGPSFETAQHSRYATSVFDVIQTYRGLPMLDTLSADSREPTIKMSLSALDGAAPRDDPRFVIWGELDVAATDDASLLESHTDFSSQSGVSRRKSGKGNRSAPQPLPELRLSSADGSRRIMMAATIERWIAQLTSQFDYDELLIFFLTYRTYIDAVDLCHLLICRFHWALEEPTSAHEVMVRQVVRVRTFVAIRYWLLTFFRVDFIPNRELCLLFANWLNTLRRDPILTKYPDALNIVRKLKKIVKDCRAAHTYRKSTSRLPAKKTKQITSIDRILGDLSNSTNFAASLRKVTEAEEEEESDVDLDFNPEESVSFPDQLVGIQGFASFANQLGPDNVSGGDVDGHKASLGAASSISPGRPLPSASHIMMQQPLHMTILQHAKAAPPGENRPLVQTPATLPVHHSALSRAVVNTIGRLGRWKRVLSSRSPTTPLAPCADVSAIDLELNAEGDLLTVRGGVEQYLKMIEPTPSDDGHGLATLSEQPDDASLLASPQPSIISMLPAGNSTTDIPEDVPSTVVVPPEDHVEPLSPANVEGVSPEVPVPRQSVEVQSLLSSEGSHNKDLPAPPVKTVGSWHPEIVSIDDLDLSDMSGDDEPHPPQPPGLRRQPRRLPLRRDFEFVRRSADSVSSMGIISRPSIAMSERADSMNSSSSSNNGPPQLSQWQMNALVDELSDDEDGPGDAEAALRRLEGQINHQAQQAKEAKVDGWVRTMQQRLAQGDFRDDRPRNFSDDEDEDDNSDEDYGTGVRLRDLGDDADAPSLSPTQEVVVTDDSADEPNTPSVSGDVSPDMPLTPTPEQTSRSVNDGSSGPTSPASTGMDTKLKVREFVPSDILQNRMSSQPTVPSVPPRIGRNIQTASFVQHSTPNIAATHHSFILNHRSEVLAQHFAVIDREIFLGIRFEELVSEDWHTPSEELNVLDWGQFLKDRRHKIDSRGEGRTSALAASRARFNLLANFTLSEIVMSQPNERVRVVNKFIRVAWKAYLQNNFATLVALIAGLNSDWVKKAMRRLWSRVGIWETRVFEDLKAFTTTDDNFRYIRQAVTAITDAKPLTSAQDDSNASTGPTDNLSSTSRSRSYPDGKPHAPVACVPFLGVYLSQLHAFSKMPDLIDASAPTESVVIDGPTGNFEAPAHPEVFSTLQPLPSSMQLEPLINVQKQRLIAGVIKALVAGQHLANKVEVNIDKKLLHRCLRLRALDSGQLQRASSQHSDY</sequence>
<feature type="region of interest" description="Disordered" evidence="3">
    <location>
        <begin position="818"/>
        <end position="880"/>
    </location>
</feature>
<dbReference type="GO" id="GO:0007265">
    <property type="term" value="P:Ras protein signal transduction"/>
    <property type="evidence" value="ECO:0007669"/>
    <property type="project" value="TreeGrafter"/>
</dbReference>
<dbReference type="CDD" id="cd06224">
    <property type="entry name" value="REM"/>
    <property type="match status" value="1"/>
</dbReference>
<dbReference type="SMART" id="SM00147">
    <property type="entry name" value="RasGEF"/>
    <property type="match status" value="1"/>
</dbReference>
<feature type="compositionally biased region" description="Low complexity" evidence="3">
    <location>
        <begin position="154"/>
        <end position="170"/>
    </location>
</feature>
<feature type="region of interest" description="Disordered" evidence="3">
    <location>
        <begin position="348"/>
        <end position="378"/>
    </location>
</feature>
<feature type="region of interest" description="Disordered" evidence="3">
    <location>
        <begin position="1318"/>
        <end position="1349"/>
    </location>
</feature>
<dbReference type="InterPro" id="IPR001895">
    <property type="entry name" value="RASGEF_cat_dom"/>
</dbReference>
<evidence type="ECO:0000313" key="7">
    <source>
        <dbReference type="Proteomes" id="UP000294933"/>
    </source>
</evidence>
<dbReference type="VEuPathDB" id="FungiDB:BD410DRAFT_783010"/>
<dbReference type="PANTHER" id="PTHR23113:SF363">
    <property type="entry name" value="PROTEIN SON OF SEVENLESS"/>
    <property type="match status" value="1"/>
</dbReference>
<evidence type="ECO:0000259" key="5">
    <source>
        <dbReference type="PROSITE" id="PS50212"/>
    </source>
</evidence>
<dbReference type="EMBL" id="ML170160">
    <property type="protein sequence ID" value="TDL26913.1"/>
    <property type="molecule type" value="Genomic_DNA"/>
</dbReference>
<dbReference type="PROSITE" id="PS50212">
    <property type="entry name" value="RASGEF_NTER"/>
    <property type="match status" value="1"/>
</dbReference>
<keyword evidence="7" id="KW-1185">Reference proteome</keyword>
<dbReference type="GO" id="GO:0005085">
    <property type="term" value="F:guanyl-nucleotide exchange factor activity"/>
    <property type="evidence" value="ECO:0007669"/>
    <property type="project" value="UniProtKB-KW"/>
</dbReference>
<reference evidence="6 7" key="1">
    <citation type="submission" date="2018-06" db="EMBL/GenBank/DDBJ databases">
        <title>A transcriptomic atlas of mushroom development highlights an independent origin of complex multicellularity.</title>
        <authorList>
            <consortium name="DOE Joint Genome Institute"/>
            <person name="Krizsan K."/>
            <person name="Almasi E."/>
            <person name="Merenyi Z."/>
            <person name="Sahu N."/>
            <person name="Viragh M."/>
            <person name="Koszo T."/>
            <person name="Mondo S."/>
            <person name="Kiss B."/>
            <person name="Balint B."/>
            <person name="Kues U."/>
            <person name="Barry K."/>
            <person name="Hegedus J.C."/>
            <person name="Henrissat B."/>
            <person name="Johnson J."/>
            <person name="Lipzen A."/>
            <person name="Ohm R."/>
            <person name="Nagy I."/>
            <person name="Pangilinan J."/>
            <person name="Yan J."/>
            <person name="Xiong Y."/>
            <person name="Grigoriev I.V."/>
            <person name="Hibbett D.S."/>
            <person name="Nagy L.G."/>
        </authorList>
    </citation>
    <scope>NUCLEOTIDE SEQUENCE [LARGE SCALE GENOMIC DNA]</scope>
    <source>
        <strain evidence="6 7">SZMC22713</strain>
    </source>
</reference>
<feature type="compositionally biased region" description="Acidic residues" evidence="3">
    <location>
        <begin position="849"/>
        <end position="861"/>
    </location>
</feature>
<feature type="region of interest" description="Disordered" evidence="3">
    <location>
        <begin position="910"/>
        <end position="929"/>
    </location>
</feature>
<feature type="compositionally biased region" description="Pro residues" evidence="3">
    <location>
        <begin position="260"/>
        <end position="270"/>
    </location>
</feature>
<name>A0A4Y7QGV9_9AGAM</name>
<keyword evidence="1 2" id="KW-0344">Guanine-nucleotide releasing factor</keyword>
<dbReference type="Proteomes" id="UP000294933">
    <property type="component" value="Unassembled WGS sequence"/>
</dbReference>
<feature type="compositionally biased region" description="Low complexity" evidence="3">
    <location>
        <begin position="1"/>
        <end position="14"/>
    </location>
</feature>
<dbReference type="PANTHER" id="PTHR23113">
    <property type="entry name" value="GUANINE NUCLEOTIDE EXCHANGE FACTOR"/>
    <property type="match status" value="1"/>
</dbReference>
<feature type="compositionally biased region" description="Polar residues" evidence="3">
    <location>
        <begin position="1063"/>
        <end position="1073"/>
    </location>
</feature>
<dbReference type="PROSITE" id="PS50009">
    <property type="entry name" value="RASGEF_CAT"/>
    <property type="match status" value="1"/>
</dbReference>
<dbReference type="SUPFAM" id="SSF48366">
    <property type="entry name" value="Ras GEF"/>
    <property type="match status" value="1"/>
</dbReference>
<feature type="compositionally biased region" description="Polar residues" evidence="3">
    <location>
        <begin position="37"/>
        <end position="49"/>
    </location>
</feature>
<evidence type="ECO:0000256" key="3">
    <source>
        <dbReference type="SAM" id="MobiDB-lite"/>
    </source>
</evidence>
<feature type="compositionally biased region" description="Low complexity" evidence="3">
    <location>
        <begin position="914"/>
        <end position="923"/>
    </location>
</feature>
<feature type="region of interest" description="Disordered" evidence="3">
    <location>
        <begin position="1"/>
        <end position="90"/>
    </location>
</feature>
<dbReference type="Pfam" id="PF00618">
    <property type="entry name" value="RasGEF_N"/>
    <property type="match status" value="1"/>
</dbReference>
<feature type="compositionally biased region" description="Low complexity" evidence="3">
    <location>
        <begin position="1074"/>
        <end position="1085"/>
    </location>
</feature>
<protein>
    <submittedName>
        <fullName evidence="6">Ras GEF</fullName>
    </submittedName>
</protein>
<dbReference type="OrthoDB" id="10254377at2759"/>
<dbReference type="Pfam" id="PF00617">
    <property type="entry name" value="RasGEF"/>
    <property type="match status" value="1"/>
</dbReference>
<dbReference type="InterPro" id="IPR036964">
    <property type="entry name" value="RASGEF_cat_dom_sf"/>
</dbReference>
<evidence type="ECO:0000259" key="4">
    <source>
        <dbReference type="PROSITE" id="PS50009"/>
    </source>
</evidence>
<feature type="domain" description="Ras-GEF" evidence="4">
    <location>
        <begin position="1147"/>
        <end position="1472"/>
    </location>
</feature>
<accession>A0A4Y7QGV9</accession>
<dbReference type="STRING" id="50990.A0A4Y7QGV9"/>
<feature type="domain" description="N-terminal Ras-GEF" evidence="5">
    <location>
        <begin position="385"/>
        <end position="510"/>
    </location>
</feature>